<feature type="compositionally biased region" description="Basic residues" evidence="2">
    <location>
        <begin position="1"/>
        <end position="17"/>
    </location>
</feature>
<dbReference type="InterPro" id="IPR036217">
    <property type="entry name" value="MethylDNA_cys_MeTrfase_DNAb"/>
</dbReference>
<dbReference type="Pfam" id="PF01035">
    <property type="entry name" value="DNA_binding_1"/>
    <property type="match status" value="1"/>
</dbReference>
<dbReference type="GO" id="GO:0032259">
    <property type="term" value="P:methylation"/>
    <property type="evidence" value="ECO:0007669"/>
    <property type="project" value="UniProtKB-KW"/>
</dbReference>
<dbReference type="STRING" id="502025.Hoch_4728"/>
<name>D0LRJ0_HALO1</name>
<dbReference type="EMBL" id="CP001804">
    <property type="protein sequence ID" value="ACY17218.1"/>
    <property type="molecule type" value="Genomic_DNA"/>
</dbReference>
<dbReference type="InterPro" id="IPR014048">
    <property type="entry name" value="MethylDNA_cys_MeTrfase_DNA-bd"/>
</dbReference>
<feature type="region of interest" description="Disordered" evidence="2">
    <location>
        <begin position="1"/>
        <end position="30"/>
    </location>
</feature>
<dbReference type="AlphaFoldDB" id="D0LRJ0"/>
<dbReference type="InterPro" id="IPR036388">
    <property type="entry name" value="WH-like_DNA-bd_sf"/>
</dbReference>
<dbReference type="RefSeq" id="WP_012829816.1">
    <property type="nucleotide sequence ID" value="NC_013440.1"/>
</dbReference>
<dbReference type="PANTHER" id="PTHR42942">
    <property type="entry name" value="6-O-METHYLGUANINE DNA METHYLTRANSFERASE"/>
    <property type="match status" value="1"/>
</dbReference>
<dbReference type="GO" id="GO:0006281">
    <property type="term" value="P:DNA repair"/>
    <property type="evidence" value="ECO:0007669"/>
    <property type="project" value="InterPro"/>
</dbReference>
<keyword evidence="4" id="KW-0808">Transferase</keyword>
<organism evidence="4 5">
    <name type="scientific">Haliangium ochraceum (strain DSM 14365 / JCM 11303 / SMP-2)</name>
    <dbReference type="NCBI Taxonomy" id="502025"/>
    <lineage>
        <taxon>Bacteria</taxon>
        <taxon>Pseudomonadati</taxon>
        <taxon>Myxococcota</taxon>
        <taxon>Polyangia</taxon>
        <taxon>Haliangiales</taxon>
        <taxon>Kofleriaceae</taxon>
        <taxon>Haliangium</taxon>
    </lineage>
</organism>
<protein>
    <submittedName>
        <fullName evidence="4">Methylated-DNA-(Protein)-cysteine S-methyltransferase DNA binding protein</fullName>
    </submittedName>
</protein>
<dbReference type="KEGG" id="hoh:Hoch_4728"/>
<dbReference type="OrthoDB" id="9132167at2"/>
<accession>D0LRJ0</accession>
<dbReference type="CDD" id="cd06445">
    <property type="entry name" value="ATase"/>
    <property type="match status" value="1"/>
</dbReference>
<gene>
    <name evidence="4" type="ordered locus">Hoch_4728</name>
</gene>
<dbReference type="SUPFAM" id="SSF46767">
    <property type="entry name" value="Methylated DNA-protein cysteine methyltransferase, C-terminal domain"/>
    <property type="match status" value="1"/>
</dbReference>
<dbReference type="InterPro" id="IPR052520">
    <property type="entry name" value="ATL_DNA_repair"/>
</dbReference>
<dbReference type="GO" id="GO:0008168">
    <property type="term" value="F:methyltransferase activity"/>
    <property type="evidence" value="ECO:0007669"/>
    <property type="project" value="UniProtKB-KW"/>
</dbReference>
<evidence type="ECO:0000313" key="5">
    <source>
        <dbReference type="Proteomes" id="UP000001880"/>
    </source>
</evidence>
<keyword evidence="5" id="KW-1185">Reference proteome</keyword>
<dbReference type="Gene3D" id="1.10.10.10">
    <property type="entry name" value="Winged helix-like DNA-binding domain superfamily/Winged helix DNA-binding domain"/>
    <property type="match status" value="1"/>
</dbReference>
<dbReference type="Proteomes" id="UP000001880">
    <property type="component" value="Chromosome"/>
</dbReference>
<evidence type="ECO:0000313" key="4">
    <source>
        <dbReference type="EMBL" id="ACY17218.1"/>
    </source>
</evidence>
<reference evidence="4 5" key="1">
    <citation type="journal article" date="2010" name="Stand. Genomic Sci.">
        <title>Complete genome sequence of Haliangium ochraceum type strain (SMP-2).</title>
        <authorList>
            <consortium name="US DOE Joint Genome Institute (JGI-PGF)"/>
            <person name="Ivanova N."/>
            <person name="Daum C."/>
            <person name="Lang E."/>
            <person name="Abt B."/>
            <person name="Kopitz M."/>
            <person name="Saunders E."/>
            <person name="Lapidus A."/>
            <person name="Lucas S."/>
            <person name="Glavina Del Rio T."/>
            <person name="Nolan M."/>
            <person name="Tice H."/>
            <person name="Copeland A."/>
            <person name="Cheng J.F."/>
            <person name="Chen F."/>
            <person name="Bruce D."/>
            <person name="Goodwin L."/>
            <person name="Pitluck S."/>
            <person name="Mavromatis K."/>
            <person name="Pati A."/>
            <person name="Mikhailova N."/>
            <person name="Chen A."/>
            <person name="Palaniappan K."/>
            <person name="Land M."/>
            <person name="Hauser L."/>
            <person name="Chang Y.J."/>
            <person name="Jeffries C.D."/>
            <person name="Detter J.C."/>
            <person name="Brettin T."/>
            <person name="Rohde M."/>
            <person name="Goker M."/>
            <person name="Bristow J."/>
            <person name="Markowitz V."/>
            <person name="Eisen J.A."/>
            <person name="Hugenholtz P."/>
            <person name="Kyrpides N.C."/>
            <person name="Klenk H.P."/>
        </authorList>
    </citation>
    <scope>NUCLEOTIDE SEQUENCE [LARGE SCALE GENOMIC DNA]</scope>
    <source>
        <strain evidence="5">DSM 14365 / CIP 107738 / JCM 11303 / AJ 13395 / SMP-2</strain>
    </source>
</reference>
<dbReference type="PANTHER" id="PTHR42942:SF1">
    <property type="entry name" value="ALKYLTRANSFERASE-LIKE PROTEIN 1"/>
    <property type="match status" value="1"/>
</dbReference>
<dbReference type="eggNOG" id="COG3695">
    <property type="taxonomic scope" value="Bacteria"/>
</dbReference>
<evidence type="ECO:0000256" key="2">
    <source>
        <dbReference type="SAM" id="MobiDB-lite"/>
    </source>
</evidence>
<keyword evidence="4" id="KW-0489">Methyltransferase</keyword>
<evidence type="ECO:0000256" key="1">
    <source>
        <dbReference type="ARBA" id="ARBA00022763"/>
    </source>
</evidence>
<proteinExistence type="predicted"/>
<sequence>MRSRTQRRAHAGKRAGAGKRAAADAADADDADSDAEFLGRRYARIYEVVRRIPRGRVLTYGAVAELAGMPRAARVVGAALRVSSAAASTPWQRVVGKRRPGWAHISIHDPLGASIQRSLLEAEGVCFSDSGGISLADYGWDGSTRGA</sequence>
<dbReference type="HOGENOM" id="CLU_000445_52_5_7"/>
<keyword evidence="1" id="KW-0227">DNA damage</keyword>
<evidence type="ECO:0000259" key="3">
    <source>
        <dbReference type="Pfam" id="PF01035"/>
    </source>
</evidence>
<feature type="domain" description="Methylated-DNA-[protein]-cysteine S-methyltransferase DNA binding" evidence="3">
    <location>
        <begin position="42"/>
        <end position="125"/>
    </location>
</feature>